<name>A0A9W4UBF8_9PLEO</name>
<dbReference type="EMBL" id="CAOQHR010000003">
    <property type="protein sequence ID" value="CAI6331671.1"/>
    <property type="molecule type" value="Genomic_DNA"/>
</dbReference>
<accession>A0A9W4UBF8</accession>
<sequence length="130" mass="14960">MPLPPVHHHLQTKKTTHIDILHYKNQPQPNNCVTILNKKPKSSHDTINSENPERWVSLTIKGHVSPTTSGCHAHYPTTLREPVQSDRKEPTPFFWLRIPRKVFSQRIGTPCTHVIVVRRSANSEHLHIHA</sequence>
<evidence type="ECO:0000313" key="1">
    <source>
        <dbReference type="EMBL" id="CAI6331671.1"/>
    </source>
</evidence>
<proteinExistence type="predicted"/>
<evidence type="ECO:0000313" key="2">
    <source>
        <dbReference type="Proteomes" id="UP001152607"/>
    </source>
</evidence>
<protein>
    <submittedName>
        <fullName evidence="1">Uncharacterized protein</fullName>
    </submittedName>
</protein>
<gene>
    <name evidence="1" type="ORF">PDIGIT_LOCUS4697</name>
</gene>
<keyword evidence="2" id="KW-1185">Reference proteome</keyword>
<dbReference type="Proteomes" id="UP001152607">
    <property type="component" value="Unassembled WGS sequence"/>
</dbReference>
<comment type="caution">
    <text evidence="1">The sequence shown here is derived from an EMBL/GenBank/DDBJ whole genome shotgun (WGS) entry which is preliminary data.</text>
</comment>
<dbReference type="AlphaFoldDB" id="A0A9W4UBF8"/>
<organism evidence="1 2">
    <name type="scientific">Periconia digitata</name>
    <dbReference type="NCBI Taxonomy" id="1303443"/>
    <lineage>
        <taxon>Eukaryota</taxon>
        <taxon>Fungi</taxon>
        <taxon>Dikarya</taxon>
        <taxon>Ascomycota</taxon>
        <taxon>Pezizomycotina</taxon>
        <taxon>Dothideomycetes</taxon>
        <taxon>Pleosporomycetidae</taxon>
        <taxon>Pleosporales</taxon>
        <taxon>Massarineae</taxon>
        <taxon>Periconiaceae</taxon>
        <taxon>Periconia</taxon>
    </lineage>
</organism>
<reference evidence="1" key="1">
    <citation type="submission" date="2023-01" db="EMBL/GenBank/DDBJ databases">
        <authorList>
            <person name="Van Ghelder C."/>
            <person name="Rancurel C."/>
        </authorList>
    </citation>
    <scope>NUCLEOTIDE SEQUENCE</scope>
    <source>
        <strain evidence="1">CNCM I-4278</strain>
    </source>
</reference>